<dbReference type="GO" id="GO:0004185">
    <property type="term" value="F:serine-type carboxypeptidase activity"/>
    <property type="evidence" value="ECO:0007669"/>
    <property type="project" value="InterPro"/>
</dbReference>
<name>A0A5A7TIQ6_CUCMM</name>
<dbReference type="GO" id="GO:0009451">
    <property type="term" value="P:RNA modification"/>
    <property type="evidence" value="ECO:0007669"/>
    <property type="project" value="InterPro"/>
</dbReference>
<evidence type="ECO:0000256" key="6">
    <source>
        <dbReference type="PROSITE-ProRule" id="PRU00708"/>
    </source>
</evidence>
<proteinExistence type="inferred from homology"/>
<dbReference type="GO" id="GO:0006508">
    <property type="term" value="P:proteolysis"/>
    <property type="evidence" value="ECO:0007669"/>
    <property type="project" value="InterPro"/>
</dbReference>
<dbReference type="GO" id="GO:0003729">
    <property type="term" value="F:mRNA binding"/>
    <property type="evidence" value="ECO:0007669"/>
    <property type="project" value="UniProtKB-ARBA"/>
</dbReference>
<dbReference type="SUPFAM" id="SSF53474">
    <property type="entry name" value="alpha/beta-Hydrolases"/>
    <property type="match status" value="1"/>
</dbReference>
<dbReference type="Pfam" id="PF00450">
    <property type="entry name" value="Peptidase_S10"/>
    <property type="match status" value="2"/>
</dbReference>
<feature type="repeat" description="PPR" evidence="6">
    <location>
        <begin position="106"/>
        <end position="140"/>
    </location>
</feature>
<dbReference type="GO" id="GO:0005576">
    <property type="term" value="C:extracellular region"/>
    <property type="evidence" value="ECO:0007669"/>
    <property type="project" value="UniProtKB-SubCell"/>
</dbReference>
<evidence type="ECO:0000256" key="3">
    <source>
        <dbReference type="ARBA" id="ARBA00022525"/>
    </source>
</evidence>
<feature type="repeat" description="PPR" evidence="6">
    <location>
        <begin position="780"/>
        <end position="814"/>
    </location>
</feature>
<dbReference type="NCBIfam" id="TIGR00756">
    <property type="entry name" value="PPR"/>
    <property type="match status" value="8"/>
</dbReference>
<evidence type="ECO:0000256" key="1">
    <source>
        <dbReference type="ARBA" id="ARBA00004613"/>
    </source>
</evidence>
<reference evidence="7 8" key="1">
    <citation type="submission" date="2019-08" db="EMBL/GenBank/DDBJ databases">
        <title>Draft genome sequences of two oriental melons (Cucumis melo L. var makuwa).</title>
        <authorList>
            <person name="Kwon S.-Y."/>
        </authorList>
    </citation>
    <scope>NUCLEOTIDE SEQUENCE [LARGE SCALE GENOMIC DNA]</scope>
    <source>
        <strain evidence="8">cv. SW 3</strain>
        <tissue evidence="7">Leaf</tissue>
    </source>
</reference>
<comment type="similarity">
    <text evidence="2">Belongs to the peptidase S10 family.</text>
</comment>
<dbReference type="PRINTS" id="PR00724">
    <property type="entry name" value="CRBOXYPTASEC"/>
</dbReference>
<dbReference type="OrthoDB" id="1934782at2759"/>
<dbReference type="InterPro" id="IPR018202">
    <property type="entry name" value="Ser_caboxypep_ser_AS"/>
</dbReference>
<keyword evidence="3" id="KW-0964">Secreted</keyword>
<feature type="repeat" description="PPR" evidence="6">
    <location>
        <begin position="678"/>
        <end position="712"/>
    </location>
</feature>
<dbReference type="Gene3D" id="3.40.50.12670">
    <property type="match status" value="1"/>
</dbReference>
<dbReference type="PROSITE" id="PS00131">
    <property type="entry name" value="CARBOXYPEPT_SER_SER"/>
    <property type="match status" value="1"/>
</dbReference>
<sequence>MLPQSPSNSIPNCVPNQQLVKILSPHSEFLQICLQHCRRIQAHNLFNEKPKAVLQALSTAKVIHSKSLKIGVGLKGLLGNVIVDLYVKCGNVDFAQKAFSRLEKKDVFAWNSVLSMYLDHGLFATVVQSFVCMWNHGVRPNEFTFAMVLSACSGLQDINYGKQVHCGVFKMGFGFRSFCQGGLIDMYAKCRNLRDARLVFDGALNLDTVSWTTLIAGYVRDGFPMEAVKVFDKMQRVGHVPDQIALVTVINAYVALGRLADARKLFTQIPNPNVVAWNVMISGHAKRGFAEEAISFFLELKKTGLKATRSSLGSVLSAIASLSMLNYGSMVHAQAIKEGLDDNVYVGSALVNMYAKCSKMDAAKQVFNSLGERNIVLWNAMLGGFAQNGLAQEVMEFFSYMKRHGPQPDEFTFTSIFSACASLHYLDFGGQLHTVMIKNKFTSNLFVANALVDMYAKSGALKEARKQFEFMKIHDNVSWNAIIVGYVQEEYNDEAFFMFRRMVSNGVLPDEVSLASIVSACANVKEFKQGQQCHCLLVKVGLDTSTCAGSSLIDMYVKCGVVLAARDVFYSMPYRNVVSINALIAGYTMSHLEEAIHLFQEIQMVGLKPTEVTFAGLLDGCDGAFMLNLGRQIHGQVMKWGFLSSSEMVCVSLLCMYMNSQRFADSETLFSELQYPKGLVVWTALISGYAQQNHHEKALQFYQHMRSDNILPDQATFASVLRACAGMSSLQTGQEVHSLIFHTGFNMDEITCSSLIDMYAKCGDVKGSLQVFHEMPRRNSVISWNSMIVGLAKNGYAEEALEIFKQMEQQSIIPDEVTFLGVLSACSHAGRVSEGRKVFDLMVNNYKLQPRVDHLGCMVDILGRWGFLNEAEEFINKLGCKADPMLWSTLLGACRKHGDEVRGKRAANKLMELKPQSSSSYVLLSGLYAESENWSGADSLRREMKLKGVKKLPGYSWIEPGRDVQGRGAVRSTAAEKQPEKNPLTLWLNGGPGCSSIGGGAFTELGPFYPSGDGRGLRKNPMSWNKASNLLFVESPAGVGWSYSNTSSDYNYGDASTGKGNRRPKLHMFFMNWYEKFPSFKSKALYLTAESYAGLYIPQLAMALLDHNAKSSGFKFNIKGVAVRNNEIGITIMSECDFEDYTFASPHNESHSCNEAISTANQVVGNYMNNYNVGGWVIKYGNLLTFATVRGAAHMVPYEQPSRALHLFSSFLGGRRLPNSTRPSFGD</sequence>
<dbReference type="Pfam" id="PF20431">
    <property type="entry name" value="E_motif"/>
    <property type="match status" value="1"/>
</dbReference>
<gene>
    <name evidence="7" type="ORF">E6C27_scaffold93G00290</name>
</gene>
<comment type="caution">
    <text evidence="7">The sequence shown here is derived from an EMBL/GenBank/DDBJ whole genome shotgun (WGS) entry which is preliminary data.</text>
</comment>
<accession>A0A5A7TIQ6</accession>
<dbReference type="Gene3D" id="3.40.50.1820">
    <property type="entry name" value="alpha/beta hydrolase"/>
    <property type="match status" value="1"/>
</dbReference>
<evidence type="ECO:0000313" key="8">
    <source>
        <dbReference type="Proteomes" id="UP000321393"/>
    </source>
</evidence>
<feature type="repeat" description="PPR" evidence="6">
    <location>
        <begin position="207"/>
        <end position="241"/>
    </location>
</feature>
<comment type="subcellular location">
    <subcellularLocation>
        <location evidence="1">Secreted</location>
    </subcellularLocation>
</comment>
<dbReference type="InterPro" id="IPR011990">
    <property type="entry name" value="TPR-like_helical_dom_sf"/>
</dbReference>
<dbReference type="InterPro" id="IPR029058">
    <property type="entry name" value="AB_hydrolase_fold"/>
</dbReference>
<dbReference type="EMBL" id="SSTE01016484">
    <property type="protein sequence ID" value="KAA0041567.1"/>
    <property type="molecule type" value="Genomic_DNA"/>
</dbReference>
<dbReference type="Gene3D" id="1.25.40.10">
    <property type="entry name" value="Tetratricopeptide repeat domain"/>
    <property type="match status" value="8"/>
</dbReference>
<dbReference type="FunFam" id="1.25.40.10:FF:000205">
    <property type="entry name" value="Pentatricopeptide repeat-containing protein, mitochondrial"/>
    <property type="match status" value="1"/>
</dbReference>
<dbReference type="FunFam" id="1.25.40.10:FF:000090">
    <property type="entry name" value="Pentatricopeptide repeat-containing protein, chloroplastic"/>
    <property type="match status" value="1"/>
</dbReference>
<dbReference type="InterPro" id="IPR001563">
    <property type="entry name" value="Peptidase_S10"/>
</dbReference>
<feature type="repeat" description="PPR" evidence="6">
    <location>
        <begin position="475"/>
        <end position="509"/>
    </location>
</feature>
<feature type="repeat" description="PPR" evidence="6">
    <location>
        <begin position="748"/>
        <end position="778"/>
    </location>
</feature>
<feature type="repeat" description="PPR" evidence="6">
    <location>
        <begin position="374"/>
        <end position="408"/>
    </location>
</feature>
<evidence type="ECO:0000256" key="4">
    <source>
        <dbReference type="ARBA" id="ARBA00022737"/>
    </source>
</evidence>
<feature type="repeat" description="PPR" evidence="6">
    <location>
        <begin position="815"/>
        <end position="845"/>
    </location>
</feature>
<dbReference type="PANTHER" id="PTHR47926:SF441">
    <property type="entry name" value="PENTATRICOPEPTIDE REPEAT-CONTAINING PROTEIN"/>
    <property type="match status" value="1"/>
</dbReference>
<dbReference type="InterPro" id="IPR046960">
    <property type="entry name" value="PPR_At4g14850-like_plant"/>
</dbReference>
<dbReference type="PROSITE" id="PS51375">
    <property type="entry name" value="PPR"/>
    <property type="match status" value="9"/>
</dbReference>
<comment type="similarity">
    <text evidence="5">Belongs to the PPR family. PCMP-E subfamily.</text>
</comment>
<dbReference type="FunFam" id="1.25.40.10:FF:000073">
    <property type="entry name" value="Pentatricopeptide repeat-containing protein chloroplastic"/>
    <property type="match status" value="2"/>
</dbReference>
<dbReference type="Proteomes" id="UP000321393">
    <property type="component" value="Unassembled WGS sequence"/>
</dbReference>
<dbReference type="GO" id="GO:0005739">
    <property type="term" value="C:mitochondrion"/>
    <property type="evidence" value="ECO:0007669"/>
    <property type="project" value="UniProtKB-ARBA"/>
</dbReference>
<feature type="repeat" description="PPR" evidence="6">
    <location>
        <begin position="273"/>
        <end position="307"/>
    </location>
</feature>
<organism evidence="7 8">
    <name type="scientific">Cucumis melo var. makuwa</name>
    <name type="common">Oriental melon</name>
    <dbReference type="NCBI Taxonomy" id="1194695"/>
    <lineage>
        <taxon>Eukaryota</taxon>
        <taxon>Viridiplantae</taxon>
        <taxon>Streptophyta</taxon>
        <taxon>Embryophyta</taxon>
        <taxon>Tracheophyta</taxon>
        <taxon>Spermatophyta</taxon>
        <taxon>Magnoliopsida</taxon>
        <taxon>eudicotyledons</taxon>
        <taxon>Gunneridae</taxon>
        <taxon>Pentapetalae</taxon>
        <taxon>rosids</taxon>
        <taxon>fabids</taxon>
        <taxon>Cucurbitales</taxon>
        <taxon>Cucurbitaceae</taxon>
        <taxon>Benincaseae</taxon>
        <taxon>Cucumis</taxon>
    </lineage>
</organism>
<keyword evidence="4" id="KW-0677">Repeat</keyword>
<evidence type="ECO:0000256" key="5">
    <source>
        <dbReference type="ARBA" id="ARBA00061659"/>
    </source>
</evidence>
<protein>
    <submittedName>
        <fullName evidence="7">Pentatricopeptide repeat-containing protein</fullName>
    </submittedName>
</protein>
<dbReference type="AlphaFoldDB" id="A0A5A7TIQ6"/>
<dbReference type="InterPro" id="IPR046848">
    <property type="entry name" value="E_motif"/>
</dbReference>
<evidence type="ECO:0000313" key="7">
    <source>
        <dbReference type="EMBL" id="KAA0041567.1"/>
    </source>
</evidence>
<evidence type="ECO:0000256" key="2">
    <source>
        <dbReference type="ARBA" id="ARBA00009431"/>
    </source>
</evidence>
<dbReference type="InterPro" id="IPR002885">
    <property type="entry name" value="PPR_rpt"/>
</dbReference>
<dbReference type="PANTHER" id="PTHR47926">
    <property type="entry name" value="PENTATRICOPEPTIDE REPEAT-CONTAINING PROTEIN"/>
    <property type="match status" value="1"/>
</dbReference>
<dbReference type="Pfam" id="PF01535">
    <property type="entry name" value="PPR"/>
    <property type="match status" value="5"/>
</dbReference>
<dbReference type="Pfam" id="PF13041">
    <property type="entry name" value="PPR_2"/>
    <property type="match status" value="5"/>
</dbReference>